<keyword evidence="4" id="KW-1185">Reference proteome</keyword>
<dbReference type="SUPFAM" id="SSF49785">
    <property type="entry name" value="Galactose-binding domain-like"/>
    <property type="match status" value="3"/>
</dbReference>
<dbReference type="Gene3D" id="2.60.120.200">
    <property type="match status" value="1"/>
</dbReference>
<dbReference type="Proteomes" id="UP000475214">
    <property type="component" value="Unassembled WGS sequence"/>
</dbReference>
<comment type="caution">
    <text evidence="3">The sequence shown here is derived from an EMBL/GenBank/DDBJ whole genome shotgun (WGS) entry which is preliminary data.</text>
</comment>
<evidence type="ECO:0000259" key="2">
    <source>
        <dbReference type="PROSITE" id="PS51175"/>
    </source>
</evidence>
<proteinExistence type="predicted"/>
<dbReference type="Gene3D" id="2.60.120.260">
    <property type="entry name" value="Galactose-binding domain-like"/>
    <property type="match status" value="3"/>
</dbReference>
<reference evidence="3 4" key="1">
    <citation type="submission" date="2020-02" db="EMBL/GenBank/DDBJ databases">
        <authorList>
            <person name="Li X.-J."/>
            <person name="Han X.-M."/>
        </authorList>
    </citation>
    <scope>NUCLEOTIDE SEQUENCE [LARGE SCALE GENOMIC DNA]</scope>
    <source>
        <strain evidence="3 4">CCTCC AB 2017055</strain>
    </source>
</reference>
<keyword evidence="1" id="KW-0732">Signal</keyword>
<dbReference type="InterPro" id="IPR013320">
    <property type="entry name" value="ConA-like_dom_sf"/>
</dbReference>
<organism evidence="3 4">
    <name type="scientific">Phytoactinopolyspora halotolerans</name>
    <dbReference type="NCBI Taxonomy" id="1981512"/>
    <lineage>
        <taxon>Bacteria</taxon>
        <taxon>Bacillati</taxon>
        <taxon>Actinomycetota</taxon>
        <taxon>Actinomycetes</taxon>
        <taxon>Jiangellales</taxon>
        <taxon>Jiangellaceae</taxon>
        <taxon>Phytoactinopolyspora</taxon>
    </lineage>
</organism>
<feature type="signal peptide" evidence="1">
    <location>
        <begin position="1"/>
        <end position="24"/>
    </location>
</feature>
<dbReference type="InterPro" id="IPR017853">
    <property type="entry name" value="GH"/>
</dbReference>
<dbReference type="EMBL" id="JAAGOA010000011">
    <property type="protein sequence ID" value="NEE01704.1"/>
    <property type="molecule type" value="Genomic_DNA"/>
</dbReference>
<dbReference type="InterPro" id="IPR005084">
    <property type="entry name" value="CBM6"/>
</dbReference>
<dbReference type="GO" id="GO:0030246">
    <property type="term" value="F:carbohydrate binding"/>
    <property type="evidence" value="ECO:0007669"/>
    <property type="project" value="InterPro"/>
</dbReference>
<dbReference type="InterPro" id="IPR008979">
    <property type="entry name" value="Galactose-bd-like_sf"/>
</dbReference>
<name>A0A6L9SAQ3_9ACTN</name>
<protein>
    <recommendedName>
        <fullName evidence="2">CBM6 domain-containing protein</fullName>
    </recommendedName>
</protein>
<dbReference type="Pfam" id="PF16990">
    <property type="entry name" value="CBM_35"/>
    <property type="match status" value="1"/>
</dbReference>
<feature type="chain" id="PRO_5039567747" description="CBM6 domain-containing protein" evidence="1">
    <location>
        <begin position="25"/>
        <end position="1138"/>
    </location>
</feature>
<dbReference type="SUPFAM" id="SSF49899">
    <property type="entry name" value="Concanavalin A-like lectins/glucanases"/>
    <property type="match status" value="1"/>
</dbReference>
<dbReference type="CDD" id="cd04081">
    <property type="entry name" value="CBM35_galactosidase-like"/>
    <property type="match status" value="1"/>
</dbReference>
<dbReference type="Pfam" id="PF13385">
    <property type="entry name" value="Laminin_G_3"/>
    <property type="match status" value="1"/>
</dbReference>
<dbReference type="Gene3D" id="3.20.20.80">
    <property type="entry name" value="Glycosidases"/>
    <property type="match status" value="1"/>
</dbReference>
<accession>A0A6L9SAQ3</accession>
<dbReference type="AlphaFoldDB" id="A0A6L9SAQ3"/>
<feature type="domain" description="CBM6" evidence="2">
    <location>
        <begin position="704"/>
        <end position="839"/>
    </location>
</feature>
<dbReference type="SUPFAM" id="SSF51445">
    <property type="entry name" value="(Trans)glycosidases"/>
    <property type="match status" value="1"/>
</dbReference>
<gene>
    <name evidence="3" type="ORF">G1H10_16140</name>
</gene>
<evidence type="ECO:0000256" key="1">
    <source>
        <dbReference type="SAM" id="SignalP"/>
    </source>
</evidence>
<sequence length="1138" mass="123536">MATVHRSRKLPWSTVSLSALSATALTVGALLPTSAQDQDATAQDQDVQELVVDLGERTGEFRGAASGALYGLSDEGVPSDNTLEPLRMTTVNQKPPAGAQHPNGDALVVADSFFRTGGEYIQINVQDMYAQWTYEDLGFDDYMEKLAWVVDQVSNSSYADRIVYVPFNEPDGIWYNLGTGNQAAYEQNMATFLSHWKTAVEYIREHHEGARVMGTNDATFRTRNYGDFLTFARDNDVLPDFVSWHQLHSDSLDSSSPNYFRDNYEEYRALEQERGIDPIPININEYGGNRDLTVPGQLVQWTSMLEEKKVDAGGKAYWTAAGLLGGDVVETNKPGAGWWFYKMYADMHGGDTVTVETTEGGHAVSRVPGQFGNAIAPQGPEPNQYVEMPDGVLNELTDMTIATWVNWNGNQNWSRIFDFGSGTSVNMFLTPDVGGPDGLRLAITTNGAGGEQRVTSSEALPSGWQHVAVTLQGDTATIWLNGEELASSDNVTLDPADLGTTTQNYIGRSQYSDPLFNGAVDEFQIYDRALTQDEIASLLDSPGGTTGGGNVAWYQFDETGGAAALDSSGNGNDATIATVAGVDALEAIAVIDDERRQARIVAGGTADPFDVVVENVDPETFGDTVHVRLAASTWSGQNSDAPPPEVLLEEDVAVDDDGSVTVPVRGHDVHGDGGTNVDRMAAYEIVLSPGGTGRRETVDRPWRAAYEAEDATITAGQVNTRGTPQNWNAPAASGNQDVGALDQPDSAVTFDVEVPEAGEYRLSIMYANQTGQPSQQILTVNGDDAQFVDYQATMNWAWRTRTDVVVELDQGNNEIRLAKSHPDLGTAEGQATLDRIDLERITGDGPVTRHYEAELAQYDGAVELGYDHPQQSGAGHISLRRGAESTFVVYAEQDGYYDLDFRYSAPGRPGSEVGQISLDRRPVEGAMLRAAPGGEFWHTQTERLFLSAGVNRVTVEQTGRAPLRLDHVSATRATSGSMPVQEVEAEAAMLSGSAEVESHGYASGGEYVGSVGQGPDNRVTFDVEAEEAGEHLLVVHYANDERDTGHPYNADIISRPIDISVNGDEPTRHWFKNTWSWGNWWARGVPVTLQEGTNTLVLYNDPAQSATAEGCPSPCMPVLDSEWAPYLDKFEIAPIRIP</sequence>
<feature type="domain" description="CBM6" evidence="2">
    <location>
        <begin position="981"/>
        <end position="1133"/>
    </location>
</feature>
<dbReference type="RefSeq" id="WP_163739616.1">
    <property type="nucleotide sequence ID" value="NZ_JAAGOA010000011.1"/>
</dbReference>
<evidence type="ECO:0000313" key="4">
    <source>
        <dbReference type="Proteomes" id="UP000475214"/>
    </source>
</evidence>
<evidence type="ECO:0000313" key="3">
    <source>
        <dbReference type="EMBL" id="NEE01704.1"/>
    </source>
</evidence>
<dbReference type="PROSITE" id="PS51175">
    <property type="entry name" value="CBM6"/>
    <property type="match status" value="2"/>
</dbReference>